<dbReference type="RefSeq" id="WP_173269072.1">
    <property type="nucleotide sequence ID" value="NZ_JABMKV010000001.1"/>
</dbReference>
<sequence length="529" mass="55645">MKNTLKYISALVVIAIIVITGCDKQKDEFVLGTISPFISNFDLKKSFKETDLVLNSSVMKGATSIKGVVISDFVGGNTLKNLLVVQNSRIVGNGIDSVRGIAINIGADAAKYLVGDSVHIKVDGGTMKRVDGILQIEGISGTAVNKIASGKTIKSPVVNIATLLAQPNVYENTLVTISNTVVEPEPLTGETFSGDKTINDGFGKAKLHTEATASFSGNQLPPAANFTGVVYFKTQNNQNQAYLWMRNANDVFALPLVKPSPIIISGYLTNPGGSEAVTSGTQKGAYEYIQLLVTKDINFATTPYSLVTTNNAGSANPAPTDGWAIGGARTYKINITSGIAKKGDFVYVGGYSKVIWGYGSTNISTSNWVAAVDYANNDGANFGTKTTNLLANSGNIAGIALFEGTTVNANTVPVDAIFYGGSNANSGNVYSAGPPEVGYRITNTDYYTTINPSSRLTQNFFGAGSNTNRLGFQVEQAGTNGGGFIQLGGIYVASTGRWEKGRLLTNIVMSTTSNVSDLQTGPGVTVLKN</sequence>
<dbReference type="Pfam" id="PF18942">
    <property type="entry name" value="DUF5689"/>
    <property type="match status" value="1"/>
</dbReference>
<dbReference type="InterPro" id="IPR043744">
    <property type="entry name" value="DUF5689"/>
</dbReference>
<name>A0ABX2DA28_9SPHI</name>
<dbReference type="EMBL" id="JABMKV010000001">
    <property type="protein sequence ID" value="NQX30882.1"/>
    <property type="molecule type" value="Genomic_DNA"/>
</dbReference>
<accession>A0ABX2DA28</accession>
<protein>
    <recommendedName>
        <fullName evidence="1">DUF5689 domain-containing protein</fullName>
    </recommendedName>
</protein>
<gene>
    <name evidence="2" type="ORF">HQN85_04055</name>
</gene>
<dbReference type="Proteomes" id="UP000762110">
    <property type="component" value="Unassembled WGS sequence"/>
</dbReference>
<evidence type="ECO:0000259" key="1">
    <source>
        <dbReference type="Pfam" id="PF18942"/>
    </source>
</evidence>
<dbReference type="PROSITE" id="PS51257">
    <property type="entry name" value="PROKAR_LIPOPROTEIN"/>
    <property type="match status" value="1"/>
</dbReference>
<organism evidence="2 3">
    <name type="scientific">Pedobacter boryungensis</name>
    <dbReference type="NCBI Taxonomy" id="869962"/>
    <lineage>
        <taxon>Bacteria</taxon>
        <taxon>Pseudomonadati</taxon>
        <taxon>Bacteroidota</taxon>
        <taxon>Sphingobacteriia</taxon>
        <taxon>Sphingobacteriales</taxon>
        <taxon>Sphingobacteriaceae</taxon>
        <taxon>Pedobacter</taxon>
    </lineage>
</organism>
<proteinExistence type="predicted"/>
<feature type="domain" description="DUF5689" evidence="1">
    <location>
        <begin position="59"/>
        <end position="251"/>
    </location>
</feature>
<evidence type="ECO:0000313" key="2">
    <source>
        <dbReference type="EMBL" id="NQX30882.1"/>
    </source>
</evidence>
<comment type="caution">
    <text evidence="2">The sequence shown here is derived from an EMBL/GenBank/DDBJ whole genome shotgun (WGS) entry which is preliminary data.</text>
</comment>
<evidence type="ECO:0000313" key="3">
    <source>
        <dbReference type="Proteomes" id="UP000762110"/>
    </source>
</evidence>
<reference evidence="2 3" key="1">
    <citation type="submission" date="2020-05" db="EMBL/GenBank/DDBJ databases">
        <title>Description of Pedobacter foliorum sp. nov.</title>
        <authorList>
            <person name="Qi S."/>
            <person name="Carlier A."/>
            <person name="Cnockaert M."/>
            <person name="Vandamme P."/>
        </authorList>
    </citation>
    <scope>NUCLEOTIDE SEQUENCE [LARGE SCALE GENOMIC DNA]</scope>
    <source>
        <strain evidence="2 3">LMG 31300</strain>
    </source>
</reference>
<keyword evidence="3" id="KW-1185">Reference proteome</keyword>